<proteinExistence type="inferred from homology"/>
<gene>
    <name evidence="8" type="ordered locus">HCH_03752</name>
</gene>
<feature type="domain" description="Ionotropic glutamate receptor C-terminal" evidence="7">
    <location>
        <begin position="42"/>
        <end position="262"/>
    </location>
</feature>
<dbReference type="SMART" id="SM00062">
    <property type="entry name" value="PBPb"/>
    <property type="match status" value="1"/>
</dbReference>
<feature type="chain" id="PRO_5004215381" evidence="5">
    <location>
        <begin position="30"/>
        <end position="266"/>
    </location>
</feature>
<sequence>MKFNRLRRTLVLGGLGLALASALVTPSFAAEDLLQSIQKRGSIQVGLEGTYPPFNYQDENGQLTGFEVEFAKALADRLGVKAEYQTTKWDGLLAALESERLDVVINQVTISDARKKKYDFSAPYTVSGIQALTRKDLESEINGPSDLAGMKVGVGLGTNYETWLRENSPQAEVKTYDDDPTKYQDLRFGRIDAILIDRFAAFELLNKTGDALALSGAPFSRQEAGVALRKGNPELLAAIDQAIAKMREDGTLQKLSEKWFKADVTQ</sequence>
<dbReference type="HOGENOM" id="CLU_019602_18_5_6"/>
<dbReference type="InterPro" id="IPR001638">
    <property type="entry name" value="Solute-binding_3/MltF_N"/>
</dbReference>
<dbReference type="InterPro" id="IPR018313">
    <property type="entry name" value="SBP_3_CS"/>
</dbReference>
<reference evidence="8 9" key="1">
    <citation type="journal article" date="2005" name="Nucleic Acids Res.">
        <title>Genomic blueprint of Hahella chejuensis, a marine microbe producing an algicidal agent.</title>
        <authorList>
            <person name="Jeong H."/>
            <person name="Yim J.H."/>
            <person name="Lee C."/>
            <person name="Choi S.-H."/>
            <person name="Park Y.K."/>
            <person name="Yoon S.H."/>
            <person name="Hur C.-G."/>
            <person name="Kang H.-Y."/>
            <person name="Kim D."/>
            <person name="Lee H.H."/>
            <person name="Park K.H."/>
            <person name="Park S.-H."/>
            <person name="Park H.-S."/>
            <person name="Lee H.K."/>
            <person name="Oh T.K."/>
            <person name="Kim J.F."/>
        </authorList>
    </citation>
    <scope>NUCLEOTIDE SEQUENCE [LARGE SCALE GENOMIC DNA]</scope>
    <source>
        <strain evidence="8 9">KCTC 2396</strain>
    </source>
</reference>
<evidence type="ECO:0000259" key="7">
    <source>
        <dbReference type="SMART" id="SM00079"/>
    </source>
</evidence>
<dbReference type="STRING" id="349521.HCH_03752"/>
<name>Q2SFT9_HAHCH</name>
<evidence type="ECO:0000313" key="8">
    <source>
        <dbReference type="EMBL" id="ABC30485.1"/>
    </source>
</evidence>
<dbReference type="SUPFAM" id="SSF53850">
    <property type="entry name" value="Periplasmic binding protein-like II"/>
    <property type="match status" value="1"/>
</dbReference>
<evidence type="ECO:0000256" key="3">
    <source>
        <dbReference type="ARBA" id="ARBA00022729"/>
    </source>
</evidence>
<feature type="domain" description="Solute-binding protein family 3/N-terminal" evidence="6">
    <location>
        <begin position="42"/>
        <end position="263"/>
    </location>
</feature>
<dbReference type="RefSeq" id="WP_011397553.1">
    <property type="nucleotide sequence ID" value="NC_007645.1"/>
</dbReference>
<dbReference type="NCBIfam" id="NF008426">
    <property type="entry name" value="PRK11260.1"/>
    <property type="match status" value="1"/>
</dbReference>
<organism evidence="8 9">
    <name type="scientific">Hahella chejuensis (strain KCTC 2396)</name>
    <dbReference type="NCBI Taxonomy" id="349521"/>
    <lineage>
        <taxon>Bacteria</taxon>
        <taxon>Pseudomonadati</taxon>
        <taxon>Pseudomonadota</taxon>
        <taxon>Gammaproteobacteria</taxon>
        <taxon>Oceanospirillales</taxon>
        <taxon>Hahellaceae</taxon>
        <taxon>Hahella</taxon>
    </lineage>
</organism>
<comment type="subcellular location">
    <subcellularLocation>
        <location evidence="1">Cell envelope</location>
    </subcellularLocation>
</comment>
<dbReference type="Gene3D" id="3.40.190.10">
    <property type="entry name" value="Periplasmic binding protein-like II"/>
    <property type="match status" value="2"/>
</dbReference>
<protein>
    <submittedName>
        <fullName evidence="8">ABC-type amino acid transport/signal transduction systems, periplasmic component/domain</fullName>
    </submittedName>
</protein>
<dbReference type="OrthoDB" id="368476at2"/>
<dbReference type="Pfam" id="PF00497">
    <property type="entry name" value="SBP_bac_3"/>
    <property type="match status" value="1"/>
</dbReference>
<keyword evidence="3 5" id="KW-0732">Signal</keyword>
<feature type="signal peptide" evidence="5">
    <location>
        <begin position="1"/>
        <end position="29"/>
    </location>
</feature>
<evidence type="ECO:0000256" key="1">
    <source>
        <dbReference type="ARBA" id="ARBA00004196"/>
    </source>
</evidence>
<dbReference type="GO" id="GO:0016020">
    <property type="term" value="C:membrane"/>
    <property type="evidence" value="ECO:0007669"/>
    <property type="project" value="InterPro"/>
</dbReference>
<accession>Q2SFT9</accession>
<dbReference type="Proteomes" id="UP000000238">
    <property type="component" value="Chromosome"/>
</dbReference>
<dbReference type="EMBL" id="CP000155">
    <property type="protein sequence ID" value="ABC30485.1"/>
    <property type="molecule type" value="Genomic_DNA"/>
</dbReference>
<dbReference type="GO" id="GO:0030313">
    <property type="term" value="C:cell envelope"/>
    <property type="evidence" value="ECO:0007669"/>
    <property type="project" value="UniProtKB-SubCell"/>
</dbReference>
<dbReference type="GO" id="GO:0015276">
    <property type="term" value="F:ligand-gated monoatomic ion channel activity"/>
    <property type="evidence" value="ECO:0007669"/>
    <property type="project" value="InterPro"/>
</dbReference>
<comment type="similarity">
    <text evidence="2 4">Belongs to the bacterial solute-binding protein 3 family.</text>
</comment>
<keyword evidence="9" id="KW-1185">Reference proteome</keyword>
<dbReference type="KEGG" id="hch:HCH_03752"/>
<dbReference type="PANTHER" id="PTHR35936">
    <property type="entry name" value="MEMBRANE-BOUND LYTIC MUREIN TRANSGLYCOSYLASE F"/>
    <property type="match status" value="1"/>
</dbReference>
<evidence type="ECO:0000256" key="4">
    <source>
        <dbReference type="RuleBase" id="RU003744"/>
    </source>
</evidence>
<dbReference type="AlphaFoldDB" id="Q2SFT9"/>
<evidence type="ECO:0000256" key="2">
    <source>
        <dbReference type="ARBA" id="ARBA00010333"/>
    </source>
</evidence>
<dbReference type="SMART" id="SM00079">
    <property type="entry name" value="PBPe"/>
    <property type="match status" value="1"/>
</dbReference>
<evidence type="ECO:0000313" key="9">
    <source>
        <dbReference type="Proteomes" id="UP000000238"/>
    </source>
</evidence>
<dbReference type="PROSITE" id="PS01039">
    <property type="entry name" value="SBP_BACTERIAL_3"/>
    <property type="match status" value="1"/>
</dbReference>
<dbReference type="InterPro" id="IPR001320">
    <property type="entry name" value="Iontro_rcpt_C"/>
</dbReference>
<dbReference type="PANTHER" id="PTHR35936:SF35">
    <property type="entry name" value="L-CYSTINE-BINDING PROTEIN TCYJ"/>
    <property type="match status" value="1"/>
</dbReference>
<evidence type="ECO:0000256" key="5">
    <source>
        <dbReference type="SAM" id="SignalP"/>
    </source>
</evidence>
<dbReference type="eggNOG" id="COG0834">
    <property type="taxonomic scope" value="Bacteria"/>
</dbReference>
<evidence type="ECO:0000259" key="6">
    <source>
        <dbReference type="SMART" id="SM00062"/>
    </source>
</evidence>